<evidence type="ECO:0000256" key="5">
    <source>
        <dbReference type="ARBA" id="ARBA00023157"/>
    </source>
</evidence>
<dbReference type="InterPro" id="IPR046952">
    <property type="entry name" value="GSHR/TRXR-like"/>
</dbReference>
<proteinExistence type="inferred from homology"/>
<evidence type="ECO:0000259" key="11">
    <source>
        <dbReference type="Pfam" id="PF02852"/>
    </source>
</evidence>
<comment type="caution">
    <text evidence="13">The sequence shown here is derived from an EMBL/GenBank/DDBJ whole genome shotgun (WGS) entry which is preliminary data.</text>
</comment>
<keyword evidence="6 10" id="KW-0676">Redox-active center</keyword>
<feature type="disulfide bond" description="Redox-active" evidence="9">
    <location>
        <begin position="43"/>
        <end position="48"/>
    </location>
</feature>
<evidence type="ECO:0000313" key="16">
    <source>
        <dbReference type="Proteomes" id="UP000565205"/>
    </source>
</evidence>
<name>A0A839UX91_9PROT</name>
<dbReference type="GO" id="GO:0004362">
    <property type="term" value="F:glutathione-disulfide reductase (NADPH) activity"/>
    <property type="evidence" value="ECO:0007669"/>
    <property type="project" value="UniProtKB-EC"/>
</dbReference>
<keyword evidence="8" id="KW-0520">NAD</keyword>
<feature type="binding site" evidence="8">
    <location>
        <position position="266"/>
    </location>
    <ligand>
        <name>NAD(+)</name>
        <dbReference type="ChEBI" id="CHEBI:57540"/>
    </ligand>
</feature>
<evidence type="ECO:0000256" key="9">
    <source>
        <dbReference type="PIRSR" id="PIRSR000350-4"/>
    </source>
</evidence>
<dbReference type="InterPro" id="IPR036188">
    <property type="entry name" value="FAD/NAD-bd_sf"/>
</dbReference>
<dbReference type="InterPro" id="IPR016156">
    <property type="entry name" value="FAD/NAD-linked_Rdtase_dimer_sf"/>
</dbReference>
<dbReference type="PROSITE" id="PS00076">
    <property type="entry name" value="PYRIDINE_REDOX_1"/>
    <property type="match status" value="1"/>
</dbReference>
<keyword evidence="15" id="KW-1185">Reference proteome</keyword>
<evidence type="ECO:0000256" key="7">
    <source>
        <dbReference type="PIRSR" id="PIRSR000350-2"/>
    </source>
</evidence>
<sequence>MPEYDVDLFVIGGGSGGVRCARIAATHGARVAIAEERYWGGTCVNVGCVPKKILVQASNFGEDVIDSHGFGWNTQPGTNDWSALIARKDAEIARLNGIYIKLLEGVGVRHYDGRARLADAHTVVVSTATGEIAVRAERIVIATGGRPTLPDIEGAGLGVVSDALFHLSDRPQRIAILGSGYIGVEFAGIFAGLGSTVDLIYRQDLPLRGFDHELREALVGAIDARGIRQHRSATITRLREGAEGARIVTLDNGEELTVDLVLFATGRHPNTEGLGLDALAVRLDDGRVVVDDEQRTSVGHIYAIGDVTDRINLTPVAIAEGHNLADRLFGPPPPREWSIPTTPKAVFFTPPLASVGLTEEEAVARGTTDIYTTSFRPMRHTMSGRERRSLMKLVVDHASGRLLGAHMLGDDAPEMMQALAVAVTAGLTKHDLDRTVGIHPTSAEEWVTMRSLTRTVG</sequence>
<dbReference type="AlphaFoldDB" id="A0A839UX91"/>
<dbReference type="InterPro" id="IPR012999">
    <property type="entry name" value="Pyr_OxRdtase_I_AS"/>
</dbReference>
<dbReference type="PRINTS" id="PR00411">
    <property type="entry name" value="PNDRDTASEI"/>
</dbReference>
<dbReference type="RefSeq" id="WP_176624882.1">
    <property type="nucleotide sequence ID" value="NZ_JABXXQ010000250.1"/>
</dbReference>
<evidence type="ECO:0000313" key="13">
    <source>
        <dbReference type="EMBL" id="MBB3172984.1"/>
    </source>
</evidence>
<feature type="binding site" evidence="8">
    <location>
        <position position="52"/>
    </location>
    <ligand>
        <name>FAD</name>
        <dbReference type="ChEBI" id="CHEBI:57692"/>
    </ligand>
</feature>
<dbReference type="GO" id="GO:0045454">
    <property type="term" value="P:cell redox homeostasis"/>
    <property type="evidence" value="ECO:0007669"/>
    <property type="project" value="InterPro"/>
</dbReference>
<feature type="binding site" evidence="8">
    <location>
        <begin position="178"/>
        <end position="185"/>
    </location>
    <ligand>
        <name>NAD(+)</name>
        <dbReference type="ChEBI" id="CHEBI:57540"/>
    </ligand>
</feature>
<dbReference type="Proteomes" id="UP000557688">
    <property type="component" value="Unassembled WGS sequence"/>
</dbReference>
<gene>
    <name evidence="14" type="primary">gorA</name>
    <name evidence="13" type="ORF">FHR90_000802</name>
    <name evidence="14" type="ORF">HUK83_11425</name>
</gene>
<evidence type="ECO:0000256" key="3">
    <source>
        <dbReference type="ARBA" id="ARBA00022827"/>
    </source>
</evidence>
<dbReference type="PANTHER" id="PTHR42737:SF2">
    <property type="entry name" value="GLUTATHIONE REDUCTASE"/>
    <property type="match status" value="1"/>
</dbReference>
<dbReference type="GO" id="GO:0050660">
    <property type="term" value="F:flavin adenine dinucleotide binding"/>
    <property type="evidence" value="ECO:0007669"/>
    <property type="project" value="InterPro"/>
</dbReference>
<keyword evidence="4 10" id="KW-0560">Oxidoreductase</keyword>
<comment type="similarity">
    <text evidence="1 10">Belongs to the class-I pyridine nucleotide-disulfide oxidoreductase family.</text>
</comment>
<dbReference type="Gene3D" id="3.50.50.60">
    <property type="entry name" value="FAD/NAD(P)-binding domain"/>
    <property type="match status" value="2"/>
</dbReference>
<evidence type="ECO:0000256" key="10">
    <source>
        <dbReference type="RuleBase" id="RU003691"/>
    </source>
</evidence>
<protein>
    <submittedName>
        <fullName evidence="13">Glutathione reductase (NADPH)</fullName>
        <ecNumber evidence="13 14">1.8.1.7</ecNumber>
    </submittedName>
    <submittedName>
        <fullName evidence="14">Glutathione-disulfide reductase</fullName>
    </submittedName>
</protein>
<dbReference type="Pfam" id="PF02852">
    <property type="entry name" value="Pyr_redox_dim"/>
    <property type="match status" value="1"/>
</dbReference>
<dbReference type="Proteomes" id="UP000565205">
    <property type="component" value="Unassembled WGS sequence"/>
</dbReference>
<organism evidence="13 15">
    <name type="scientific">Endobacter medicaginis</name>
    <dbReference type="NCBI Taxonomy" id="1181271"/>
    <lineage>
        <taxon>Bacteria</taxon>
        <taxon>Pseudomonadati</taxon>
        <taxon>Pseudomonadota</taxon>
        <taxon>Alphaproteobacteria</taxon>
        <taxon>Acetobacterales</taxon>
        <taxon>Acetobacteraceae</taxon>
        <taxon>Endobacter</taxon>
    </lineage>
</organism>
<evidence type="ECO:0000256" key="6">
    <source>
        <dbReference type="ARBA" id="ARBA00023284"/>
    </source>
</evidence>
<keyword evidence="2 10" id="KW-0285">Flavoprotein</keyword>
<feature type="binding site" evidence="8">
    <location>
        <position position="306"/>
    </location>
    <ligand>
        <name>FAD</name>
        <dbReference type="ChEBI" id="CHEBI:57692"/>
    </ligand>
</feature>
<evidence type="ECO:0000313" key="14">
    <source>
        <dbReference type="EMBL" id="NVN30940.1"/>
    </source>
</evidence>
<evidence type="ECO:0000256" key="8">
    <source>
        <dbReference type="PIRSR" id="PIRSR000350-3"/>
    </source>
</evidence>
<dbReference type="SUPFAM" id="SSF51905">
    <property type="entry name" value="FAD/NAD(P)-binding domain"/>
    <property type="match status" value="1"/>
</dbReference>
<dbReference type="Gene3D" id="3.30.390.30">
    <property type="match status" value="1"/>
</dbReference>
<comment type="cofactor">
    <cofactor evidence="8">
        <name>FAD</name>
        <dbReference type="ChEBI" id="CHEBI:57692"/>
    </cofactor>
    <text evidence="8">Binds 1 FAD per subunit.</text>
</comment>
<evidence type="ECO:0000256" key="2">
    <source>
        <dbReference type="ARBA" id="ARBA00022630"/>
    </source>
</evidence>
<evidence type="ECO:0000259" key="12">
    <source>
        <dbReference type="Pfam" id="PF07992"/>
    </source>
</evidence>
<dbReference type="EMBL" id="JACHXV010000003">
    <property type="protein sequence ID" value="MBB3172984.1"/>
    <property type="molecule type" value="Genomic_DNA"/>
</dbReference>
<dbReference type="InterPro" id="IPR023753">
    <property type="entry name" value="FAD/NAD-binding_dom"/>
</dbReference>
<keyword evidence="8" id="KW-0547">Nucleotide-binding</keyword>
<dbReference type="GO" id="GO:0034599">
    <property type="term" value="P:cellular response to oxidative stress"/>
    <property type="evidence" value="ECO:0007669"/>
    <property type="project" value="TreeGrafter"/>
</dbReference>
<dbReference type="InterPro" id="IPR004099">
    <property type="entry name" value="Pyr_nucl-diS_OxRdtase_dimer"/>
</dbReference>
<keyword evidence="3 8" id="KW-0274">FAD</keyword>
<dbReference type="PRINTS" id="PR00368">
    <property type="entry name" value="FADPNR"/>
</dbReference>
<dbReference type="InterPro" id="IPR001100">
    <property type="entry name" value="Pyr_nuc-diS_OxRdtase"/>
</dbReference>
<dbReference type="Pfam" id="PF07992">
    <property type="entry name" value="Pyr_redox_2"/>
    <property type="match status" value="1"/>
</dbReference>
<feature type="domain" description="FAD/NAD(P)-binding" evidence="12">
    <location>
        <begin position="7"/>
        <end position="321"/>
    </location>
</feature>
<accession>A0A839UX91</accession>
<evidence type="ECO:0000256" key="4">
    <source>
        <dbReference type="ARBA" id="ARBA00023002"/>
    </source>
</evidence>
<keyword evidence="5" id="KW-1015">Disulfide bond</keyword>
<feature type="active site" description="Proton acceptor" evidence="7">
    <location>
        <position position="439"/>
    </location>
</feature>
<reference evidence="13 15" key="2">
    <citation type="submission" date="2020-08" db="EMBL/GenBank/DDBJ databases">
        <title>Genomic Encyclopedia of Type Strains, Phase III (KMG-III): the genomes of soil and plant-associated and newly described type strains.</title>
        <authorList>
            <person name="Whitman W."/>
        </authorList>
    </citation>
    <scope>NUCLEOTIDE SEQUENCE [LARGE SCALE GENOMIC DNA]</scope>
    <source>
        <strain evidence="13 15">CECT 8088</strain>
    </source>
</reference>
<dbReference type="NCBIfam" id="NF004776">
    <property type="entry name" value="PRK06116.1"/>
    <property type="match status" value="1"/>
</dbReference>
<dbReference type="EMBL" id="JABXXQ010000250">
    <property type="protein sequence ID" value="NVN30940.1"/>
    <property type="molecule type" value="Genomic_DNA"/>
</dbReference>
<dbReference type="GO" id="GO:0005829">
    <property type="term" value="C:cytosol"/>
    <property type="evidence" value="ECO:0007669"/>
    <property type="project" value="TreeGrafter"/>
</dbReference>
<dbReference type="GO" id="GO:0006749">
    <property type="term" value="P:glutathione metabolic process"/>
    <property type="evidence" value="ECO:0007669"/>
    <property type="project" value="TreeGrafter"/>
</dbReference>
<dbReference type="PIRSF" id="PIRSF000350">
    <property type="entry name" value="Mercury_reductase_MerA"/>
    <property type="match status" value="1"/>
</dbReference>
<dbReference type="SUPFAM" id="SSF55424">
    <property type="entry name" value="FAD/NAD-linked reductases, dimerisation (C-terminal) domain"/>
    <property type="match status" value="1"/>
</dbReference>
<dbReference type="EC" id="1.8.1.7" evidence="13 14"/>
<feature type="domain" description="Pyridine nucleotide-disulphide oxidoreductase dimerisation" evidence="11">
    <location>
        <begin position="342"/>
        <end position="449"/>
    </location>
</feature>
<evidence type="ECO:0000313" key="15">
    <source>
        <dbReference type="Proteomes" id="UP000557688"/>
    </source>
</evidence>
<reference evidence="14 16" key="1">
    <citation type="submission" date="2020-06" db="EMBL/GenBank/DDBJ databases">
        <title>Description of novel acetic acid bacteria.</title>
        <authorList>
            <person name="Sombolestani A."/>
        </authorList>
    </citation>
    <scope>NUCLEOTIDE SEQUENCE [LARGE SCALE GENOMIC DNA]</scope>
    <source>
        <strain evidence="14 16">LMG 26838</strain>
    </source>
</reference>
<evidence type="ECO:0000256" key="1">
    <source>
        <dbReference type="ARBA" id="ARBA00007532"/>
    </source>
</evidence>
<dbReference type="PANTHER" id="PTHR42737">
    <property type="entry name" value="GLUTATHIONE REDUCTASE"/>
    <property type="match status" value="1"/>
</dbReference>